<accession>A0A4P2VAT7</accession>
<dbReference type="EMBL" id="AP018732">
    <property type="protein sequence ID" value="BBE41604.1"/>
    <property type="molecule type" value="Genomic_DNA"/>
</dbReference>
<evidence type="ECO:0000313" key="2">
    <source>
        <dbReference type="Proteomes" id="UP000509448"/>
    </source>
</evidence>
<keyword evidence="2" id="KW-1185">Reference proteome</keyword>
<dbReference type="Gene3D" id="3.30.1380.20">
    <property type="entry name" value="Trafficking protein particle complex subunit 3"/>
    <property type="match status" value="1"/>
</dbReference>
<name>A0A4P2VAT7_9ARCH</name>
<dbReference type="InterPro" id="IPR024096">
    <property type="entry name" value="NO_sig/Golgi_transp_ligand-bd"/>
</dbReference>
<sequence>MVRLPLSWVYPGHRLAALRLEAGSYRAVELVHDSVDAAGARMMESLCFQHNGLVGCMSVLDLGEADPSKLEGKLRSLDGVMSITMVEGSPLGFAAHQGLIVEAAGTRSLLMTGRALLGMLLGAREFLGEDVGKALLYYMGYYSGREAAREHVELLGPGAAPNVNFSILRSHGYASSLEVLRSPDGSRYRIDVRDLVECDLLRGHRSGRTSHWMRGMIAGILTGAEGGDWDVEEVERVNDGSDKCAFEARRRVQGGQRSPA</sequence>
<gene>
    <name evidence="1" type="ORF">NAS2_0207</name>
</gene>
<proteinExistence type="predicted"/>
<organism evidence="1 2">
    <name type="scientific">Conexivisphaera calida</name>
    <dbReference type="NCBI Taxonomy" id="1874277"/>
    <lineage>
        <taxon>Archaea</taxon>
        <taxon>Nitrososphaerota</taxon>
        <taxon>Conexivisphaeria</taxon>
        <taxon>Conexivisphaerales</taxon>
        <taxon>Conexivisphaeraceae</taxon>
        <taxon>Conexivisphaera</taxon>
    </lineage>
</organism>
<evidence type="ECO:0008006" key="3">
    <source>
        <dbReference type="Google" id="ProtNLM"/>
    </source>
</evidence>
<dbReference type="SUPFAM" id="SSF111126">
    <property type="entry name" value="Ligand-binding domain in the NO signalling and Golgi transport"/>
    <property type="match status" value="1"/>
</dbReference>
<evidence type="ECO:0000313" key="1">
    <source>
        <dbReference type="EMBL" id="BBE41604.1"/>
    </source>
</evidence>
<dbReference type="KEGG" id="ccai:NAS2_0207"/>
<reference evidence="1 2" key="1">
    <citation type="journal article" date="2019" name="ISME J.">
        <title>Isolation and characterization of a thermophilic sulfur- and iron-reducing thaumarchaeote from a terrestrial acidic hot spring.</title>
        <authorList>
            <person name="Kato S."/>
            <person name="Itoh T."/>
            <person name="Yuki M."/>
            <person name="Nagamori M."/>
            <person name="Ohnishi M."/>
            <person name="Uematsu K."/>
            <person name="Suzuki K."/>
            <person name="Takashina T."/>
            <person name="Ohkuma M."/>
        </authorList>
    </citation>
    <scope>NUCLEOTIDE SEQUENCE [LARGE SCALE GENOMIC DNA]</scope>
    <source>
        <strain evidence="1 2">NAS-02</strain>
    </source>
</reference>
<dbReference type="AlphaFoldDB" id="A0A4P2VAT7"/>
<dbReference type="Proteomes" id="UP000509448">
    <property type="component" value="Chromosome"/>
</dbReference>
<protein>
    <recommendedName>
        <fullName evidence="3">4-vinyl reductase 4VR domain-containing protein</fullName>
    </recommendedName>
</protein>